<evidence type="ECO:0000259" key="1">
    <source>
        <dbReference type="Pfam" id="PF08448"/>
    </source>
</evidence>
<reference evidence="2 3" key="1">
    <citation type="submission" date="2018-03" db="EMBL/GenBank/DDBJ databases">
        <authorList>
            <person name="Keele B.F."/>
        </authorList>
    </citation>
    <scope>NUCLEOTIDE SEQUENCE [LARGE SCALE GENOMIC DNA]</scope>
    <source>
        <strain evidence="2 3">CECT 8504</strain>
    </source>
</reference>
<dbReference type="InterPro" id="IPR035965">
    <property type="entry name" value="PAS-like_dom_sf"/>
</dbReference>
<evidence type="ECO:0000313" key="2">
    <source>
        <dbReference type="EMBL" id="SPJ24491.1"/>
    </source>
</evidence>
<name>A0A2R8BWF3_9RHOB</name>
<dbReference type="RefSeq" id="WP_108894315.1">
    <property type="nucleotide sequence ID" value="NZ_ONZF01000004.1"/>
</dbReference>
<protein>
    <recommendedName>
        <fullName evidence="1">PAS fold-4 domain-containing protein</fullName>
    </recommendedName>
</protein>
<dbReference type="InterPro" id="IPR013656">
    <property type="entry name" value="PAS_4"/>
</dbReference>
<dbReference type="Pfam" id="PF08448">
    <property type="entry name" value="PAS_4"/>
    <property type="match status" value="1"/>
</dbReference>
<dbReference type="SUPFAM" id="SSF55785">
    <property type="entry name" value="PYP-like sensor domain (PAS domain)"/>
    <property type="match status" value="1"/>
</dbReference>
<evidence type="ECO:0000313" key="3">
    <source>
        <dbReference type="Proteomes" id="UP000244912"/>
    </source>
</evidence>
<gene>
    <name evidence="2" type="ORF">PAA8504_02322</name>
</gene>
<dbReference type="OrthoDB" id="9760752at2"/>
<dbReference type="AlphaFoldDB" id="A0A2R8BWF3"/>
<sequence>MTGINYSHLGDDRKLVEEMDGCTPVVTLGYLGRAGHCVKLVDLDGRIGGVSENGLCAMEVARKEAVIGLEWWVLWPENMRHVLRNAVTRSRLGEVVRFVGNCPTMNKWPKLWDVTVSPMRDRHGRIVRLLVVSREMGNAKAS</sequence>
<organism evidence="2 3">
    <name type="scientific">Palleronia abyssalis</name>
    <dbReference type="NCBI Taxonomy" id="1501240"/>
    <lineage>
        <taxon>Bacteria</taxon>
        <taxon>Pseudomonadati</taxon>
        <taxon>Pseudomonadota</taxon>
        <taxon>Alphaproteobacteria</taxon>
        <taxon>Rhodobacterales</taxon>
        <taxon>Roseobacteraceae</taxon>
        <taxon>Palleronia</taxon>
    </lineage>
</organism>
<feature type="domain" description="PAS fold-4" evidence="1">
    <location>
        <begin position="37"/>
        <end position="139"/>
    </location>
</feature>
<proteinExistence type="predicted"/>
<keyword evidence="3" id="KW-1185">Reference proteome</keyword>
<dbReference type="EMBL" id="ONZF01000004">
    <property type="protein sequence ID" value="SPJ24491.1"/>
    <property type="molecule type" value="Genomic_DNA"/>
</dbReference>
<accession>A0A2R8BWF3</accession>
<dbReference type="Gene3D" id="3.30.450.20">
    <property type="entry name" value="PAS domain"/>
    <property type="match status" value="1"/>
</dbReference>
<dbReference type="Proteomes" id="UP000244912">
    <property type="component" value="Unassembled WGS sequence"/>
</dbReference>